<dbReference type="GO" id="GO:0005886">
    <property type="term" value="C:plasma membrane"/>
    <property type="evidence" value="ECO:0007669"/>
    <property type="project" value="UniProtKB-SubCell"/>
</dbReference>
<dbReference type="FunFam" id="4.10.400.10:FF:000030">
    <property type="entry name" value="Sortilin related receptor 1"/>
    <property type="match status" value="1"/>
</dbReference>
<accession>A0A8S3WW82</accession>
<evidence type="ECO:0000256" key="2">
    <source>
        <dbReference type="ARBA" id="ARBA00004613"/>
    </source>
</evidence>
<dbReference type="EMBL" id="CAJQZP010000693">
    <property type="protein sequence ID" value="CAG4979463.1"/>
    <property type="molecule type" value="Genomic_DNA"/>
</dbReference>
<keyword evidence="17" id="KW-1185">Reference proteome</keyword>
<dbReference type="PROSITE" id="PS50068">
    <property type="entry name" value="LDLRA_2"/>
    <property type="match status" value="2"/>
</dbReference>
<evidence type="ECO:0000256" key="14">
    <source>
        <dbReference type="PROSITE-ProRule" id="PRU00124"/>
    </source>
</evidence>
<keyword evidence="9" id="KW-1133">Transmembrane helix</keyword>
<keyword evidence="5" id="KW-0245">EGF-like domain</keyword>
<dbReference type="PANTHER" id="PTHR22722">
    <property type="entry name" value="LOW-DENSITY LIPOPROTEIN RECEPTOR-RELATED PROTEIN 2-RELATED"/>
    <property type="match status" value="1"/>
</dbReference>
<keyword evidence="10" id="KW-0472">Membrane</keyword>
<dbReference type="GO" id="GO:0043235">
    <property type="term" value="C:receptor complex"/>
    <property type="evidence" value="ECO:0007669"/>
    <property type="project" value="TreeGrafter"/>
</dbReference>
<evidence type="ECO:0000256" key="12">
    <source>
        <dbReference type="ARBA" id="ARBA00023170"/>
    </source>
</evidence>
<dbReference type="AlphaFoldDB" id="A0A8S3WW82"/>
<comment type="caution">
    <text evidence="16">The sequence shown here is derived from an EMBL/GenBank/DDBJ whole genome shotgun (WGS) entry which is preliminary data.</text>
</comment>
<dbReference type="Proteomes" id="UP000691718">
    <property type="component" value="Unassembled WGS sequence"/>
</dbReference>
<feature type="disulfide bond" evidence="14">
    <location>
        <begin position="94"/>
        <end position="112"/>
    </location>
</feature>
<feature type="disulfide bond" evidence="14">
    <location>
        <begin position="106"/>
        <end position="121"/>
    </location>
</feature>
<evidence type="ECO:0000256" key="8">
    <source>
        <dbReference type="ARBA" id="ARBA00022737"/>
    </source>
</evidence>
<dbReference type="GO" id="GO:0005576">
    <property type="term" value="C:extracellular region"/>
    <property type="evidence" value="ECO:0007669"/>
    <property type="project" value="UniProtKB-SubCell"/>
</dbReference>
<evidence type="ECO:0000256" key="13">
    <source>
        <dbReference type="ARBA" id="ARBA00023180"/>
    </source>
</evidence>
<evidence type="ECO:0000256" key="11">
    <source>
        <dbReference type="ARBA" id="ARBA00023157"/>
    </source>
</evidence>
<dbReference type="Pfam" id="PF00057">
    <property type="entry name" value="Ldl_recept_a"/>
    <property type="match status" value="2"/>
</dbReference>
<keyword evidence="12" id="KW-0675">Receptor</keyword>
<keyword evidence="8" id="KW-0677">Repeat</keyword>
<keyword evidence="11 14" id="KW-1015">Disulfide bond</keyword>
<evidence type="ECO:0000256" key="6">
    <source>
        <dbReference type="ARBA" id="ARBA00022583"/>
    </source>
</evidence>
<keyword evidence="15" id="KW-0732">Signal</keyword>
<feature type="disulfide bond" evidence="14">
    <location>
        <begin position="51"/>
        <end position="69"/>
    </location>
</feature>
<dbReference type="FunFam" id="4.10.400.10:FF:000113">
    <property type="entry name" value="Low-density lipoprotein receptor-related protein 8"/>
    <property type="match status" value="1"/>
</dbReference>
<dbReference type="SMART" id="SM00192">
    <property type="entry name" value="LDLa"/>
    <property type="match status" value="2"/>
</dbReference>
<keyword evidence="4" id="KW-0964">Secreted</keyword>
<dbReference type="GO" id="GO:0006897">
    <property type="term" value="P:endocytosis"/>
    <property type="evidence" value="ECO:0007669"/>
    <property type="project" value="UniProtKB-KW"/>
</dbReference>
<evidence type="ECO:0000313" key="17">
    <source>
        <dbReference type="Proteomes" id="UP000691718"/>
    </source>
</evidence>
<feature type="signal peptide" evidence="15">
    <location>
        <begin position="1"/>
        <end position="20"/>
    </location>
</feature>
<keyword evidence="7" id="KW-0812">Transmembrane</keyword>
<protein>
    <submittedName>
        <fullName evidence="16">(apollo) hypothetical protein</fullName>
    </submittedName>
</protein>
<proteinExistence type="predicted"/>
<keyword evidence="6" id="KW-0254">Endocytosis</keyword>
<evidence type="ECO:0000256" key="4">
    <source>
        <dbReference type="ARBA" id="ARBA00022525"/>
    </source>
</evidence>
<keyword evidence="13" id="KW-0325">Glycoprotein</keyword>
<keyword evidence="3" id="KW-1003">Cell membrane</keyword>
<gene>
    <name evidence="16" type="ORF">PAPOLLO_LOCUS9920</name>
</gene>
<dbReference type="InterPro" id="IPR002172">
    <property type="entry name" value="LDrepeatLR_classA_rpt"/>
</dbReference>
<comment type="subcellular location">
    <subcellularLocation>
        <location evidence="1">Cell membrane</location>
        <topology evidence="1">Single-pass type I membrane protein</topology>
    </subcellularLocation>
    <subcellularLocation>
        <location evidence="2">Secreted</location>
    </subcellularLocation>
</comment>
<evidence type="ECO:0000256" key="15">
    <source>
        <dbReference type="SAM" id="SignalP"/>
    </source>
</evidence>
<dbReference type="PROSITE" id="PS01209">
    <property type="entry name" value="LDLRA_1"/>
    <property type="match status" value="2"/>
</dbReference>
<dbReference type="InterPro" id="IPR023415">
    <property type="entry name" value="LDLR_class-A_CS"/>
</dbReference>
<organism evidence="16 17">
    <name type="scientific">Parnassius apollo</name>
    <name type="common">Apollo butterfly</name>
    <name type="synonym">Papilio apollo</name>
    <dbReference type="NCBI Taxonomy" id="110799"/>
    <lineage>
        <taxon>Eukaryota</taxon>
        <taxon>Metazoa</taxon>
        <taxon>Ecdysozoa</taxon>
        <taxon>Arthropoda</taxon>
        <taxon>Hexapoda</taxon>
        <taxon>Insecta</taxon>
        <taxon>Pterygota</taxon>
        <taxon>Neoptera</taxon>
        <taxon>Endopterygota</taxon>
        <taxon>Lepidoptera</taxon>
        <taxon>Glossata</taxon>
        <taxon>Ditrysia</taxon>
        <taxon>Papilionoidea</taxon>
        <taxon>Papilionidae</taxon>
        <taxon>Parnassiinae</taxon>
        <taxon>Parnassini</taxon>
        <taxon>Parnassius</taxon>
        <taxon>Parnassius</taxon>
    </lineage>
</organism>
<evidence type="ECO:0000256" key="1">
    <source>
        <dbReference type="ARBA" id="ARBA00004251"/>
    </source>
</evidence>
<dbReference type="OrthoDB" id="664115at2759"/>
<dbReference type="CDD" id="cd00112">
    <property type="entry name" value="LDLa"/>
    <property type="match status" value="2"/>
</dbReference>
<reference evidence="16" key="1">
    <citation type="submission" date="2021-04" db="EMBL/GenBank/DDBJ databases">
        <authorList>
            <person name="Tunstrom K."/>
        </authorList>
    </citation>
    <scope>NUCLEOTIDE SEQUENCE</scope>
</reference>
<evidence type="ECO:0000256" key="3">
    <source>
        <dbReference type="ARBA" id="ARBA00022475"/>
    </source>
</evidence>
<feature type="chain" id="PRO_5035890566" evidence="15">
    <location>
        <begin position="21"/>
        <end position="158"/>
    </location>
</feature>
<evidence type="ECO:0000256" key="10">
    <source>
        <dbReference type="ARBA" id="ARBA00023136"/>
    </source>
</evidence>
<evidence type="ECO:0000256" key="9">
    <source>
        <dbReference type="ARBA" id="ARBA00022989"/>
    </source>
</evidence>
<evidence type="ECO:0000256" key="5">
    <source>
        <dbReference type="ARBA" id="ARBA00022536"/>
    </source>
</evidence>
<feature type="disulfide bond" evidence="14">
    <location>
        <begin position="44"/>
        <end position="56"/>
    </location>
</feature>
<name>A0A8S3WW82_PARAO</name>
<evidence type="ECO:0000313" key="16">
    <source>
        <dbReference type="EMBL" id="CAG4979463.1"/>
    </source>
</evidence>
<dbReference type="InterPro" id="IPR051221">
    <property type="entry name" value="LDLR-related"/>
</dbReference>
<sequence>MKSWWFISLLACRLMIDVEASIYDDDYDSYTGSYDYKNSESRTCTSSEFRCKTGRCIPMSWRCDNEKDCSDGSDEEPGTCMSQRSSCPEHKFVCTSGHCIPAAWHCDDAADCPDGSDEHQCGKGMIRGETQPRHDSNQSIGMFKIIGENHYMLRIAAC</sequence>
<evidence type="ECO:0000256" key="7">
    <source>
        <dbReference type="ARBA" id="ARBA00022692"/>
    </source>
</evidence>
<feature type="disulfide bond" evidence="14">
    <location>
        <begin position="87"/>
        <end position="99"/>
    </location>
</feature>
<comment type="caution">
    <text evidence="14">Lacks conserved residue(s) required for the propagation of feature annotation.</text>
</comment>